<dbReference type="AlphaFoldDB" id="A0A8K1FXM3"/>
<proteinExistence type="predicted"/>
<dbReference type="Proteomes" id="UP000796761">
    <property type="component" value="Unassembled WGS sequence"/>
</dbReference>
<organism evidence="1 2">
    <name type="scientific">Zosterops borbonicus</name>
    <dbReference type="NCBI Taxonomy" id="364589"/>
    <lineage>
        <taxon>Eukaryota</taxon>
        <taxon>Metazoa</taxon>
        <taxon>Chordata</taxon>
        <taxon>Craniata</taxon>
        <taxon>Vertebrata</taxon>
        <taxon>Euteleostomi</taxon>
        <taxon>Archelosauria</taxon>
        <taxon>Archosauria</taxon>
        <taxon>Dinosauria</taxon>
        <taxon>Saurischia</taxon>
        <taxon>Theropoda</taxon>
        <taxon>Coelurosauria</taxon>
        <taxon>Aves</taxon>
        <taxon>Neognathae</taxon>
        <taxon>Neoaves</taxon>
        <taxon>Telluraves</taxon>
        <taxon>Australaves</taxon>
        <taxon>Passeriformes</taxon>
        <taxon>Sylvioidea</taxon>
        <taxon>Zosteropidae</taxon>
        <taxon>Zosterops</taxon>
    </lineage>
</organism>
<reference evidence="1" key="1">
    <citation type="submission" date="2019-04" db="EMBL/GenBank/DDBJ databases">
        <title>Genome assembly of Zosterops borbonicus 15179.</title>
        <authorList>
            <person name="Leroy T."/>
            <person name="Anselmetti Y."/>
            <person name="Tilak M.-K."/>
            <person name="Nabholz B."/>
        </authorList>
    </citation>
    <scope>NUCLEOTIDE SEQUENCE</scope>
    <source>
        <strain evidence="1">HGM_15179</strain>
        <tissue evidence="1">Muscle</tissue>
    </source>
</reference>
<evidence type="ECO:0008006" key="3">
    <source>
        <dbReference type="Google" id="ProtNLM"/>
    </source>
</evidence>
<dbReference type="OrthoDB" id="276744at2759"/>
<accession>A0A8K1FXM3</accession>
<evidence type="ECO:0000313" key="1">
    <source>
        <dbReference type="EMBL" id="TRZ06670.1"/>
    </source>
</evidence>
<dbReference type="EMBL" id="SWJQ01002286">
    <property type="protein sequence ID" value="TRZ06670.1"/>
    <property type="molecule type" value="Genomic_DNA"/>
</dbReference>
<gene>
    <name evidence="1" type="ORF">HGM15179_020436</name>
</gene>
<sequence>MEEIIVSAIIRYIQDNQGTRLKQHGFRKDRSCLTNLISYDKVTHLVDEGKAVDVFYLDFSKAFDAVSHSIFLEKLASHGVNRLGEEWLENCLVEKDLGVLVDSQLNMSQQCAQVAKKDSGIRACIKNSMASRIREVIVSLYSALVRPHLKYCVQFWAPHCKKDIEVLEQVQRRATNLVKGLECKSYEEWLRELALFSLEKRRLRRRCSKVAGGVCLSSQATSDGTRGHSPKLFQGRFRKDIRRNIFTERVFKHWNGLCREVVESPSLEVFKKQPDVALSAQSI</sequence>
<keyword evidence="2" id="KW-1185">Reference proteome</keyword>
<comment type="caution">
    <text evidence="1">The sequence shown here is derived from an EMBL/GenBank/DDBJ whole genome shotgun (WGS) entry which is preliminary data.</text>
</comment>
<name>A0A8K1FXM3_9PASS</name>
<dbReference type="PANTHER" id="PTHR33332">
    <property type="entry name" value="REVERSE TRANSCRIPTASE DOMAIN-CONTAINING PROTEIN"/>
    <property type="match status" value="1"/>
</dbReference>
<evidence type="ECO:0000313" key="2">
    <source>
        <dbReference type="Proteomes" id="UP000796761"/>
    </source>
</evidence>
<protein>
    <recommendedName>
        <fullName evidence="3">Reverse transcriptase domain-containing protein</fullName>
    </recommendedName>
</protein>